<protein>
    <recommendedName>
        <fullName evidence="3">Activator of basal transcription 1</fullName>
    </recommendedName>
</protein>
<evidence type="ECO:0000313" key="8">
    <source>
        <dbReference type="Proteomes" id="UP000075902"/>
    </source>
</evidence>
<feature type="compositionally biased region" description="Acidic residues" evidence="6">
    <location>
        <begin position="41"/>
        <end position="113"/>
    </location>
</feature>
<comment type="similarity">
    <text evidence="2">Belongs to the ESF2/ABP1 family.</text>
</comment>
<organism evidence="7 8">
    <name type="scientific">Anopheles melas</name>
    <dbReference type="NCBI Taxonomy" id="34690"/>
    <lineage>
        <taxon>Eukaryota</taxon>
        <taxon>Metazoa</taxon>
        <taxon>Ecdysozoa</taxon>
        <taxon>Arthropoda</taxon>
        <taxon>Hexapoda</taxon>
        <taxon>Insecta</taxon>
        <taxon>Pterygota</taxon>
        <taxon>Neoptera</taxon>
        <taxon>Endopterygota</taxon>
        <taxon>Diptera</taxon>
        <taxon>Nematocera</taxon>
        <taxon>Culicoidea</taxon>
        <taxon>Culicidae</taxon>
        <taxon>Anophelinae</taxon>
        <taxon>Anopheles</taxon>
    </lineage>
</organism>
<dbReference type="SUPFAM" id="SSF54928">
    <property type="entry name" value="RNA-binding domain, RBD"/>
    <property type="match status" value="1"/>
</dbReference>
<sequence length="301" mass="34395">MKRNESIILTQKKKRHIQTHSDDEDDDRLYNNGSNDAGQDHEDEDDDLADGSEEEHVSDEEDDDGQDSNEEEEDVDDDVQMNSNEEEDVEADGASGEGEEGSEQNDDGDEATEESSTAKIPTPRNKVKRVKPLVKTKQKKTGVIYISSIPKHMNVTILRSLLEPFGDLGRIFLQPAQKDGQARMKTASGKSAMIKYTEGWVEFLDKRVAKAIVPMLNMQPITNKKKSVFRDILWSMKYLSGFKWVHLNERLAYERAVAKEKMREHIQQIRKEASYHETKVHHKEVALKNAAREKKGKNKKQ</sequence>
<accession>A0A182UIK8</accession>
<dbReference type="GO" id="GO:0000480">
    <property type="term" value="P:endonucleolytic cleavage in 5'-ETS of tricistronic rRNA transcript (SSU-rRNA, 5.8S rRNA, LSU-rRNA)"/>
    <property type="evidence" value="ECO:0007669"/>
    <property type="project" value="TreeGrafter"/>
</dbReference>
<dbReference type="GO" id="GO:0005730">
    <property type="term" value="C:nucleolus"/>
    <property type="evidence" value="ECO:0007669"/>
    <property type="project" value="UniProtKB-SubCell"/>
</dbReference>
<evidence type="ECO:0000256" key="5">
    <source>
        <dbReference type="ARBA" id="ARBA00023242"/>
    </source>
</evidence>
<dbReference type="VEuPathDB" id="VectorBase:AMEC021061"/>
<feature type="region of interest" description="Disordered" evidence="6">
    <location>
        <begin position="1"/>
        <end position="129"/>
    </location>
</feature>
<proteinExistence type="inferred from homology"/>
<dbReference type="FunFam" id="3.30.70.330:FF:001307">
    <property type="entry name" value="AT20472p"/>
    <property type="match status" value="1"/>
</dbReference>
<reference evidence="7" key="2">
    <citation type="submission" date="2020-05" db="UniProtKB">
        <authorList>
            <consortium name="EnsemblMetazoa"/>
        </authorList>
    </citation>
    <scope>IDENTIFICATION</scope>
    <source>
        <strain evidence="7">CM1001059</strain>
    </source>
</reference>
<reference evidence="8" key="1">
    <citation type="submission" date="2014-01" db="EMBL/GenBank/DDBJ databases">
        <title>The Genome Sequence of Anopheles melas CM1001059_A (V2).</title>
        <authorList>
            <consortium name="The Broad Institute Genomics Platform"/>
            <person name="Neafsey D.E."/>
            <person name="Besansky N."/>
            <person name="Howell P."/>
            <person name="Walton C."/>
            <person name="Young S.K."/>
            <person name="Zeng Q."/>
            <person name="Gargeya S."/>
            <person name="Fitzgerald M."/>
            <person name="Haas B."/>
            <person name="Abouelleil A."/>
            <person name="Allen A.W."/>
            <person name="Alvarado L."/>
            <person name="Arachchi H.M."/>
            <person name="Berlin A.M."/>
            <person name="Chapman S.B."/>
            <person name="Gainer-Dewar J."/>
            <person name="Goldberg J."/>
            <person name="Griggs A."/>
            <person name="Gujja S."/>
            <person name="Hansen M."/>
            <person name="Howarth C."/>
            <person name="Imamovic A."/>
            <person name="Ireland A."/>
            <person name="Larimer J."/>
            <person name="McCowan C."/>
            <person name="Murphy C."/>
            <person name="Pearson M."/>
            <person name="Poon T.W."/>
            <person name="Priest M."/>
            <person name="Roberts A."/>
            <person name="Saif S."/>
            <person name="Shea T."/>
            <person name="Sisk P."/>
            <person name="Sykes S."/>
            <person name="Wortman J."/>
            <person name="Nusbaum C."/>
            <person name="Birren B."/>
        </authorList>
    </citation>
    <scope>NUCLEOTIDE SEQUENCE [LARGE SCALE GENOMIC DNA]</scope>
    <source>
        <strain evidence="8">CM1001059</strain>
    </source>
</reference>
<dbReference type="GO" id="GO:0000447">
    <property type="term" value="P:endonucleolytic cleavage in ITS1 to separate SSU-rRNA from 5.8S rRNA and LSU-rRNA from tricistronic rRNA transcript (SSU-rRNA, 5.8S rRNA, LSU-rRNA)"/>
    <property type="evidence" value="ECO:0007669"/>
    <property type="project" value="TreeGrafter"/>
</dbReference>
<evidence type="ECO:0000256" key="2">
    <source>
        <dbReference type="ARBA" id="ARBA00005819"/>
    </source>
</evidence>
<dbReference type="Proteomes" id="UP000075902">
    <property type="component" value="Unassembled WGS sequence"/>
</dbReference>
<evidence type="ECO:0000256" key="1">
    <source>
        <dbReference type="ARBA" id="ARBA00004604"/>
    </source>
</evidence>
<evidence type="ECO:0000256" key="4">
    <source>
        <dbReference type="ARBA" id="ARBA00022884"/>
    </source>
</evidence>
<dbReference type="GO" id="GO:0003723">
    <property type="term" value="F:RNA binding"/>
    <property type="evidence" value="ECO:0007669"/>
    <property type="project" value="UniProtKB-KW"/>
</dbReference>
<dbReference type="InterPro" id="IPR012677">
    <property type="entry name" value="Nucleotide-bd_a/b_plait_sf"/>
</dbReference>
<dbReference type="CDD" id="cd12263">
    <property type="entry name" value="RRM_ABT1_like"/>
    <property type="match status" value="1"/>
</dbReference>
<keyword evidence="5" id="KW-0539">Nucleus</keyword>
<dbReference type="InterPro" id="IPR034353">
    <property type="entry name" value="ABT1/ESF2_RRM"/>
</dbReference>
<keyword evidence="8" id="KW-1185">Reference proteome</keyword>
<dbReference type="GO" id="GO:0000472">
    <property type="term" value="P:endonucleolytic cleavage to generate mature 5'-end of SSU-rRNA from (SSU-rRNA, 5.8S rRNA, LSU-rRNA)"/>
    <property type="evidence" value="ECO:0007669"/>
    <property type="project" value="TreeGrafter"/>
</dbReference>
<dbReference type="InterPro" id="IPR039119">
    <property type="entry name" value="ABT1/Esf2"/>
</dbReference>
<dbReference type="GO" id="GO:0034462">
    <property type="term" value="P:small-subunit processome assembly"/>
    <property type="evidence" value="ECO:0007669"/>
    <property type="project" value="TreeGrafter"/>
</dbReference>
<evidence type="ECO:0000256" key="3">
    <source>
        <dbReference type="ARBA" id="ARBA00020737"/>
    </source>
</evidence>
<name>A0A182UIK8_9DIPT</name>
<dbReference type="Gene3D" id="3.30.70.330">
    <property type="match status" value="1"/>
</dbReference>
<comment type="subcellular location">
    <subcellularLocation>
        <location evidence="1">Nucleus</location>
        <location evidence="1">Nucleolus</location>
    </subcellularLocation>
</comment>
<evidence type="ECO:0000313" key="7">
    <source>
        <dbReference type="EnsemblMetazoa" id="AMEC021061-PA"/>
    </source>
</evidence>
<evidence type="ECO:0000256" key="6">
    <source>
        <dbReference type="SAM" id="MobiDB-lite"/>
    </source>
</evidence>
<dbReference type="AlphaFoldDB" id="A0A182UIK8"/>
<dbReference type="STRING" id="34690.A0A182UIK8"/>
<dbReference type="InterPro" id="IPR035979">
    <property type="entry name" value="RBD_domain_sf"/>
</dbReference>
<dbReference type="PANTHER" id="PTHR12311">
    <property type="entry name" value="ACTIVATOR OF BASAL TRANSCRIPTION 1"/>
    <property type="match status" value="1"/>
</dbReference>
<dbReference type="EnsemblMetazoa" id="AMEC021061-RA">
    <property type="protein sequence ID" value="AMEC021061-PA"/>
    <property type="gene ID" value="AMEC021061"/>
</dbReference>
<dbReference type="PANTHER" id="PTHR12311:SF7">
    <property type="entry name" value="ACTIVATOR OF BASAL TRANSCRIPTION 1"/>
    <property type="match status" value="1"/>
</dbReference>
<keyword evidence="4" id="KW-0694">RNA-binding</keyword>